<dbReference type="Gene3D" id="3.20.20.70">
    <property type="entry name" value="Aldolase class I"/>
    <property type="match status" value="1"/>
</dbReference>
<dbReference type="OrthoDB" id="9805001at2"/>
<dbReference type="NCBIfam" id="NF006762">
    <property type="entry name" value="PRK09283.1"/>
    <property type="match status" value="1"/>
</dbReference>
<dbReference type="STRING" id="1629334.Cva_01106"/>
<feature type="active site" description="Schiff-base intermediate with substrate" evidence="9">
    <location>
        <position position="261"/>
    </location>
</feature>
<dbReference type="PROSITE" id="PS00169">
    <property type="entry name" value="D_ALA_DEHYDRATASE"/>
    <property type="match status" value="1"/>
</dbReference>
<keyword evidence="6 11" id="KW-0456">Lyase</keyword>
<dbReference type="PANTHER" id="PTHR11458">
    <property type="entry name" value="DELTA-AMINOLEVULINIC ACID DEHYDRATASE"/>
    <property type="match status" value="1"/>
</dbReference>
<feature type="active site" description="Schiff-base intermediate with substrate" evidence="9">
    <location>
        <position position="206"/>
    </location>
</feature>
<evidence type="ECO:0000256" key="11">
    <source>
        <dbReference type="RuleBase" id="RU000515"/>
    </source>
</evidence>
<dbReference type="PANTHER" id="PTHR11458:SF0">
    <property type="entry name" value="DELTA-AMINOLEVULINIC ACID DEHYDRATASE"/>
    <property type="match status" value="1"/>
</dbReference>
<keyword evidence="10" id="KW-0479">Metal-binding</keyword>
<sequence>MSDLSLKISSSIYPLARMRRNRRHDWIRDLVAETSLAAKDFIWSIFVRENSLSPEISSMPAIYRYSVDELTDAVGIAGDLGLRAIALFPVIESEKRTHDARELFNSGGVLYKAIQVLKKNFPHIGIITDPALDSFTDHGHDGLYINDDVPNDESVQVICQHALLQAQAGADMVAPSDMMDGRVGEIRKLLDQKGYHDVGIMSYAAKYASNFYAPFREALGSDHCLKKGHKRTYQMDPANVREALREVALDLSEGADCVMIKPGLPYLDVIRQVKDRFLVPTFAFHVSGEYAMLKVAAEAGMLSYEKTLIEMMTCFKRAGADGVITYSAVDMLKLLKQG</sequence>
<dbReference type="GO" id="GO:0008270">
    <property type="term" value="F:zinc ion binding"/>
    <property type="evidence" value="ECO:0007669"/>
    <property type="project" value="TreeGrafter"/>
</dbReference>
<keyword evidence="5" id="KW-0350">Heme biosynthesis</keyword>
<evidence type="ECO:0000256" key="9">
    <source>
        <dbReference type="PIRSR" id="PIRSR001415-1"/>
    </source>
</evidence>
<evidence type="ECO:0000313" key="13">
    <source>
        <dbReference type="EMBL" id="GAO98446.1"/>
    </source>
</evidence>
<dbReference type="Proteomes" id="UP000036771">
    <property type="component" value="Unassembled WGS sequence"/>
</dbReference>
<name>A0A0K8MD52_9PROT</name>
<proteinExistence type="inferred from homology"/>
<organism evidence="13 14">
    <name type="scientific">Caedimonas varicaedens</name>
    <dbReference type="NCBI Taxonomy" id="1629334"/>
    <lineage>
        <taxon>Bacteria</taxon>
        <taxon>Pseudomonadati</taxon>
        <taxon>Pseudomonadota</taxon>
        <taxon>Alphaproteobacteria</taxon>
        <taxon>Holosporales</taxon>
        <taxon>Caedimonadaceae</taxon>
        <taxon>Caedimonas</taxon>
    </lineage>
</organism>
<evidence type="ECO:0000256" key="8">
    <source>
        <dbReference type="ARBA" id="ARBA00047651"/>
    </source>
</evidence>
<gene>
    <name evidence="13" type="primary">hemB</name>
    <name evidence="13" type="ORF">Cva_01106</name>
</gene>
<dbReference type="UniPathway" id="UPA00251">
    <property type="reaction ID" value="UER00318"/>
</dbReference>
<protein>
    <recommendedName>
        <fullName evidence="4 11">Delta-aminolevulinic acid dehydratase</fullName>
        <ecNumber evidence="3 11">4.2.1.24</ecNumber>
    </recommendedName>
</protein>
<dbReference type="GO" id="GO:0004655">
    <property type="term" value="F:porphobilinogen synthase activity"/>
    <property type="evidence" value="ECO:0007669"/>
    <property type="project" value="UniProtKB-EC"/>
</dbReference>
<dbReference type="PIRSF" id="PIRSF001415">
    <property type="entry name" value="Porphbilin_synth"/>
    <property type="match status" value="1"/>
</dbReference>
<evidence type="ECO:0000256" key="10">
    <source>
        <dbReference type="PIRSR" id="PIRSR001415-5"/>
    </source>
</evidence>
<dbReference type="PRINTS" id="PR00144">
    <property type="entry name" value="DALDHYDRTASE"/>
</dbReference>
<keyword evidence="7 11" id="KW-0627">Porphyrin biosynthesis</keyword>
<dbReference type="FunFam" id="3.20.20.70:FF:000019">
    <property type="entry name" value="Delta-aminolevulinic acid dehydratase"/>
    <property type="match status" value="1"/>
</dbReference>
<evidence type="ECO:0000256" key="4">
    <source>
        <dbReference type="ARBA" id="ARBA00020771"/>
    </source>
</evidence>
<evidence type="ECO:0000256" key="6">
    <source>
        <dbReference type="ARBA" id="ARBA00023239"/>
    </source>
</evidence>
<keyword evidence="10" id="KW-0460">Magnesium</keyword>
<evidence type="ECO:0000256" key="12">
    <source>
        <dbReference type="RuleBase" id="RU004161"/>
    </source>
</evidence>
<dbReference type="Pfam" id="PF00490">
    <property type="entry name" value="ALAD"/>
    <property type="match status" value="1"/>
</dbReference>
<dbReference type="EC" id="4.2.1.24" evidence="3 11"/>
<dbReference type="InterPro" id="IPR013785">
    <property type="entry name" value="Aldolase_TIM"/>
</dbReference>
<accession>A0A0K8MD52</accession>
<dbReference type="InterPro" id="IPR030656">
    <property type="entry name" value="ALAD_AS"/>
</dbReference>
<dbReference type="GO" id="GO:0006782">
    <property type="term" value="P:protoporphyrinogen IX biosynthetic process"/>
    <property type="evidence" value="ECO:0007669"/>
    <property type="project" value="UniProtKB-UniPathway"/>
</dbReference>
<dbReference type="EMBL" id="BBVC01000060">
    <property type="protein sequence ID" value="GAO98446.1"/>
    <property type="molecule type" value="Genomic_DNA"/>
</dbReference>
<dbReference type="AlphaFoldDB" id="A0A0K8MD52"/>
<evidence type="ECO:0000256" key="1">
    <source>
        <dbReference type="ARBA" id="ARBA00004694"/>
    </source>
</evidence>
<feature type="binding site" evidence="10">
    <location>
        <position position="246"/>
    </location>
    <ligand>
        <name>Mg(2+)</name>
        <dbReference type="ChEBI" id="CHEBI:18420"/>
    </ligand>
</feature>
<comment type="pathway">
    <text evidence="1">Porphyrin-containing compound metabolism; protoporphyrin-IX biosynthesis; coproporphyrinogen-III from 5-aminolevulinate: step 1/4.</text>
</comment>
<dbReference type="GO" id="GO:0005829">
    <property type="term" value="C:cytosol"/>
    <property type="evidence" value="ECO:0007669"/>
    <property type="project" value="TreeGrafter"/>
</dbReference>
<evidence type="ECO:0000256" key="3">
    <source>
        <dbReference type="ARBA" id="ARBA00012053"/>
    </source>
</evidence>
<dbReference type="SMART" id="SM01004">
    <property type="entry name" value="ALAD"/>
    <property type="match status" value="1"/>
</dbReference>
<evidence type="ECO:0000313" key="14">
    <source>
        <dbReference type="Proteomes" id="UP000036771"/>
    </source>
</evidence>
<reference evidence="13 14" key="1">
    <citation type="submission" date="2015-03" db="EMBL/GenBank/DDBJ databases">
        <title>Caedibacter varicaedens, whole genome shotgun sequence.</title>
        <authorList>
            <person name="Suzuki H."/>
            <person name="Dapper A.L."/>
            <person name="Gibson A.K."/>
            <person name="Jackson C."/>
            <person name="Lee H."/>
            <person name="Pejaver V.R."/>
            <person name="Doak T."/>
            <person name="Lynch M."/>
        </authorList>
    </citation>
    <scope>NUCLEOTIDE SEQUENCE [LARGE SCALE GENOMIC DNA]</scope>
</reference>
<comment type="caution">
    <text evidence="13">The sequence shown here is derived from an EMBL/GenBank/DDBJ whole genome shotgun (WGS) entry which is preliminary data.</text>
</comment>
<dbReference type="SUPFAM" id="SSF51569">
    <property type="entry name" value="Aldolase"/>
    <property type="match status" value="1"/>
</dbReference>
<keyword evidence="14" id="KW-1185">Reference proteome</keyword>
<evidence type="ECO:0000256" key="2">
    <source>
        <dbReference type="ARBA" id="ARBA00008055"/>
    </source>
</evidence>
<comment type="catalytic activity">
    <reaction evidence="8 11">
        <text>2 5-aminolevulinate = porphobilinogen + 2 H2O + H(+)</text>
        <dbReference type="Rhea" id="RHEA:24064"/>
        <dbReference type="ChEBI" id="CHEBI:15377"/>
        <dbReference type="ChEBI" id="CHEBI:15378"/>
        <dbReference type="ChEBI" id="CHEBI:58126"/>
        <dbReference type="ChEBI" id="CHEBI:356416"/>
        <dbReference type="EC" id="4.2.1.24"/>
    </reaction>
</comment>
<evidence type="ECO:0000256" key="5">
    <source>
        <dbReference type="ARBA" id="ARBA00023133"/>
    </source>
</evidence>
<comment type="subunit">
    <text evidence="11">Homooctamer.</text>
</comment>
<comment type="similarity">
    <text evidence="2 12">Belongs to the ALAD family.</text>
</comment>
<evidence type="ECO:0000256" key="7">
    <source>
        <dbReference type="ARBA" id="ARBA00023244"/>
    </source>
</evidence>
<dbReference type="InterPro" id="IPR001731">
    <property type="entry name" value="ALAD"/>
</dbReference>